<gene>
    <name evidence="2" type="ORF">CXP39_01520</name>
</gene>
<dbReference type="KEGG" id="msyr:CXP39_01520"/>
<dbReference type="SUPFAM" id="SSF53474">
    <property type="entry name" value="alpha/beta-Hydrolases"/>
    <property type="match status" value="1"/>
</dbReference>
<feature type="domain" description="AB hydrolase-1" evidence="1">
    <location>
        <begin position="110"/>
        <end position="229"/>
    </location>
</feature>
<keyword evidence="2" id="KW-0378">Hydrolase</keyword>
<proteinExistence type="predicted"/>
<dbReference type="AlphaFoldDB" id="A0A2K9C5B3"/>
<organism evidence="2 3">
    <name type="scientific">Mesoplasma syrphidae</name>
    <dbReference type="NCBI Taxonomy" id="225999"/>
    <lineage>
        <taxon>Bacteria</taxon>
        <taxon>Bacillati</taxon>
        <taxon>Mycoplasmatota</taxon>
        <taxon>Mollicutes</taxon>
        <taxon>Entomoplasmatales</taxon>
        <taxon>Entomoplasmataceae</taxon>
        <taxon>Mesoplasma</taxon>
    </lineage>
</organism>
<evidence type="ECO:0000313" key="2">
    <source>
        <dbReference type="EMBL" id="AUF83477.1"/>
    </source>
</evidence>
<dbReference type="GO" id="GO:0016787">
    <property type="term" value="F:hydrolase activity"/>
    <property type="evidence" value="ECO:0007669"/>
    <property type="project" value="UniProtKB-KW"/>
</dbReference>
<dbReference type="PANTHER" id="PTHR43358:SF4">
    <property type="entry name" value="ALPHA_BETA HYDROLASE FOLD-1 DOMAIN-CONTAINING PROTEIN"/>
    <property type="match status" value="1"/>
</dbReference>
<evidence type="ECO:0000313" key="3">
    <source>
        <dbReference type="Proteomes" id="UP000233419"/>
    </source>
</evidence>
<dbReference type="InterPro" id="IPR000073">
    <property type="entry name" value="AB_hydrolase_1"/>
</dbReference>
<dbReference type="RefSeq" id="WP_036256266.1">
    <property type="nucleotide sequence ID" value="NZ_CP025257.1"/>
</dbReference>
<dbReference type="Proteomes" id="UP000233419">
    <property type="component" value="Chromosome"/>
</dbReference>
<keyword evidence="3" id="KW-1185">Reference proteome</keyword>
<dbReference type="Pfam" id="PF00561">
    <property type="entry name" value="Abhydrolase_1"/>
    <property type="match status" value="1"/>
</dbReference>
<dbReference type="InterPro" id="IPR029058">
    <property type="entry name" value="AB_hydrolase_fold"/>
</dbReference>
<dbReference type="InterPro" id="IPR052920">
    <property type="entry name" value="DNA-binding_regulatory"/>
</dbReference>
<protein>
    <submittedName>
        <fullName evidence="2">Alpha/beta hydrolase</fullName>
    </submittedName>
</protein>
<dbReference type="PANTHER" id="PTHR43358">
    <property type="entry name" value="ALPHA/BETA-HYDROLASE"/>
    <property type="match status" value="1"/>
</dbReference>
<reference evidence="2 3" key="1">
    <citation type="submission" date="2017-12" db="EMBL/GenBank/DDBJ databases">
        <title>Mesoplasma syrphidae YJS, Complete Genome.</title>
        <authorList>
            <person name="Knight T.F."/>
            <person name="Citino T."/>
            <person name="Rubinstein R."/>
            <person name="Neuschaefer Z."/>
        </authorList>
    </citation>
    <scope>NUCLEOTIDE SEQUENCE [LARGE SCALE GENOMIC DNA]</scope>
    <source>
        <strain evidence="2 3">YJS</strain>
    </source>
</reference>
<dbReference type="Gene3D" id="3.40.50.1820">
    <property type="entry name" value="alpha/beta hydrolase"/>
    <property type="match status" value="1"/>
</dbReference>
<accession>A0A2K9C5B3</accession>
<dbReference type="OrthoDB" id="384284at2"/>
<evidence type="ECO:0000259" key="1">
    <source>
        <dbReference type="Pfam" id="PF00561"/>
    </source>
</evidence>
<dbReference type="EMBL" id="CP025257">
    <property type="protein sequence ID" value="AUF83477.1"/>
    <property type="molecule type" value="Genomic_DNA"/>
</dbReference>
<name>A0A2K9C5B3_9MOLU</name>
<sequence length="328" mass="38154">MGYSNLARALISMWNSHFSKTIFERQDGTNLKLNIIKMFDLSPITRNSNKKLGILQYKTPNVSFMVPSKDGTKIAGSIWLNDRPSNKWIIGVHGFNSDRFSVLYLTWHYRELGYNVLTFDFRNHGGSEVDVVTWGFKEKWDLIAIINWLISSYQVDEMGLVGTSMGAFTINHLALSEPELIKQANIRWAIADSAYMSVPELLERMINNNAPKMFEGYAREVLKDMMAIYREEYGVNLEHLAFLDLIKPDTEYIPILYFHNRRDRITDHLDSFRMSDLKNNLEDSNRNEVVIYDKGYHHTKSIIEFGENYREISLKFVKKNQVPGKKSK</sequence>